<feature type="domain" description="Response regulatory" evidence="5">
    <location>
        <begin position="9"/>
        <end position="131"/>
    </location>
</feature>
<evidence type="ECO:0000313" key="6">
    <source>
        <dbReference type="EMBL" id="CCF84480.1"/>
    </source>
</evidence>
<keyword evidence="7" id="KW-1185">Reference proteome</keyword>
<dbReference type="GO" id="GO:0003677">
    <property type="term" value="F:DNA binding"/>
    <property type="evidence" value="ECO:0007669"/>
    <property type="project" value="UniProtKB-KW"/>
</dbReference>
<name>I4EIG8_9BACT</name>
<dbReference type="Pfam" id="PF00072">
    <property type="entry name" value="Response_reg"/>
    <property type="match status" value="1"/>
</dbReference>
<proteinExistence type="predicted"/>
<evidence type="ECO:0000256" key="2">
    <source>
        <dbReference type="ARBA" id="ARBA00023125"/>
    </source>
</evidence>
<sequence>MTANKPLPTVAILDHRLLVRRGLAGVIDDIGGYQVSIQANSPSELFAILNERQRNGEPLPGVIILDILMPHEDGLAVLSHLAQDYPACAPFVITDSSDPVNMRLAFDHGARGYTLREVSPCTMADALEALADSHYFVGPLMVGHLIRAFVAEQRQPVDTLTEREQDVLRLVALRLSNQEIAHRLSISESTVKTHLHHASEKLGARTRREAASLAMQVGVVLEPHLSNSPRPGSSSR</sequence>
<dbReference type="InterPro" id="IPR001789">
    <property type="entry name" value="Sig_transdc_resp-reg_receiver"/>
</dbReference>
<evidence type="ECO:0000313" key="7">
    <source>
        <dbReference type="Proteomes" id="UP000004221"/>
    </source>
</evidence>
<dbReference type="PANTHER" id="PTHR43214">
    <property type="entry name" value="TWO-COMPONENT RESPONSE REGULATOR"/>
    <property type="match status" value="1"/>
</dbReference>
<organism evidence="6 7">
    <name type="scientific">Nitrolancea hollandica Lb</name>
    <dbReference type="NCBI Taxonomy" id="1129897"/>
    <lineage>
        <taxon>Bacteria</taxon>
        <taxon>Pseudomonadati</taxon>
        <taxon>Thermomicrobiota</taxon>
        <taxon>Thermomicrobia</taxon>
        <taxon>Sphaerobacterales</taxon>
        <taxon>Sphaerobacterineae</taxon>
        <taxon>Sphaerobacteraceae</taxon>
        <taxon>Nitrolancea</taxon>
    </lineage>
</organism>
<dbReference type="Pfam" id="PF00196">
    <property type="entry name" value="GerE"/>
    <property type="match status" value="1"/>
</dbReference>
<dbReference type="RefSeq" id="WP_008478670.1">
    <property type="nucleotide sequence ID" value="NZ_CAGS01000273.1"/>
</dbReference>
<comment type="caution">
    <text evidence="6">The sequence shown here is derived from an EMBL/GenBank/DDBJ whole genome shotgun (WGS) entry which is preliminary data.</text>
</comment>
<evidence type="ECO:0000256" key="1">
    <source>
        <dbReference type="ARBA" id="ARBA00022553"/>
    </source>
</evidence>
<protein>
    <submittedName>
        <fullName evidence="6">Putative Response regulator containing a CheY-like receiver domain protein and an HTH DNA-binding domain protein</fullName>
    </submittedName>
</protein>
<gene>
    <name evidence="6" type="ORF">NITHO_3440003</name>
</gene>
<dbReference type="InterPro" id="IPR000792">
    <property type="entry name" value="Tscrpt_reg_LuxR_C"/>
</dbReference>
<dbReference type="EMBL" id="CAGS01000273">
    <property type="protein sequence ID" value="CCF84480.1"/>
    <property type="molecule type" value="Genomic_DNA"/>
</dbReference>
<dbReference type="GO" id="GO:0006355">
    <property type="term" value="P:regulation of DNA-templated transcription"/>
    <property type="evidence" value="ECO:0007669"/>
    <property type="project" value="InterPro"/>
</dbReference>
<keyword evidence="2 6" id="KW-0238">DNA-binding</keyword>
<dbReference type="CDD" id="cd17535">
    <property type="entry name" value="REC_NarL-like"/>
    <property type="match status" value="1"/>
</dbReference>
<dbReference type="PROSITE" id="PS50043">
    <property type="entry name" value="HTH_LUXR_2"/>
    <property type="match status" value="1"/>
</dbReference>
<feature type="domain" description="HTH luxR-type" evidence="4">
    <location>
        <begin position="153"/>
        <end position="218"/>
    </location>
</feature>
<dbReference type="InterPro" id="IPR016032">
    <property type="entry name" value="Sig_transdc_resp-reg_C-effctor"/>
</dbReference>
<feature type="modified residue" description="4-aspartylphosphate" evidence="3">
    <location>
        <position position="66"/>
    </location>
</feature>
<keyword evidence="1 3" id="KW-0597">Phosphoprotein</keyword>
<dbReference type="PRINTS" id="PR00038">
    <property type="entry name" value="HTHLUXR"/>
</dbReference>
<dbReference type="OrthoDB" id="9787019at2"/>
<dbReference type="Proteomes" id="UP000004221">
    <property type="component" value="Unassembled WGS sequence"/>
</dbReference>
<evidence type="ECO:0000259" key="5">
    <source>
        <dbReference type="PROSITE" id="PS50110"/>
    </source>
</evidence>
<dbReference type="Gene3D" id="3.40.50.2300">
    <property type="match status" value="1"/>
</dbReference>
<dbReference type="InterPro" id="IPR011006">
    <property type="entry name" value="CheY-like_superfamily"/>
</dbReference>
<dbReference type="SMART" id="SM00448">
    <property type="entry name" value="REC"/>
    <property type="match status" value="1"/>
</dbReference>
<dbReference type="InterPro" id="IPR039420">
    <property type="entry name" value="WalR-like"/>
</dbReference>
<dbReference type="InterPro" id="IPR058245">
    <property type="entry name" value="NreC/VraR/RcsB-like_REC"/>
</dbReference>
<reference evidence="6 7" key="1">
    <citation type="journal article" date="2012" name="ISME J.">
        <title>Nitrification expanded: discovery, physiology and genomics of a nitrite-oxidizing bacterium from the phylum Chloroflexi.</title>
        <authorList>
            <person name="Sorokin D.Y."/>
            <person name="Lucker S."/>
            <person name="Vejmelkova D."/>
            <person name="Kostrikina N.A."/>
            <person name="Kleerebezem R."/>
            <person name="Rijpstra W.I."/>
            <person name="Damste J.S."/>
            <person name="Le Paslier D."/>
            <person name="Muyzer G."/>
            <person name="Wagner M."/>
            <person name="van Loosdrecht M.C."/>
            <person name="Daims H."/>
        </authorList>
    </citation>
    <scope>NUCLEOTIDE SEQUENCE [LARGE SCALE GENOMIC DNA]</scope>
    <source>
        <strain evidence="7">none</strain>
    </source>
</reference>
<dbReference type="CDD" id="cd06170">
    <property type="entry name" value="LuxR_C_like"/>
    <property type="match status" value="1"/>
</dbReference>
<dbReference type="SUPFAM" id="SSF46894">
    <property type="entry name" value="C-terminal effector domain of the bipartite response regulators"/>
    <property type="match status" value="1"/>
</dbReference>
<dbReference type="AlphaFoldDB" id="I4EIG8"/>
<dbReference type="PROSITE" id="PS50110">
    <property type="entry name" value="RESPONSE_REGULATORY"/>
    <property type="match status" value="1"/>
</dbReference>
<dbReference type="SUPFAM" id="SSF52172">
    <property type="entry name" value="CheY-like"/>
    <property type="match status" value="1"/>
</dbReference>
<dbReference type="SMART" id="SM00421">
    <property type="entry name" value="HTH_LUXR"/>
    <property type="match status" value="1"/>
</dbReference>
<evidence type="ECO:0000256" key="3">
    <source>
        <dbReference type="PROSITE-ProRule" id="PRU00169"/>
    </source>
</evidence>
<accession>I4EIG8</accession>
<evidence type="ECO:0000259" key="4">
    <source>
        <dbReference type="PROSITE" id="PS50043"/>
    </source>
</evidence>
<dbReference type="GO" id="GO:0000160">
    <property type="term" value="P:phosphorelay signal transduction system"/>
    <property type="evidence" value="ECO:0007669"/>
    <property type="project" value="InterPro"/>
</dbReference>